<dbReference type="AlphaFoldDB" id="A0A059F576"/>
<evidence type="ECO:0000256" key="1">
    <source>
        <dbReference type="SAM" id="Phobius"/>
    </source>
</evidence>
<sequence length="140" mass="17108">MENKYVLAFIYIVSLISLILYSYGEKLFNYFVNQIKYSLLKHVFNRMVKEAKLEEEGKKYFKILRKMILYCEYFDYNLLMKLMNEGYSKHNCKLVEELWGTITIVRKEYFLFYSNMFNIGIFLPVFMPVLMHFYKTLIKK</sequence>
<accession>A0A059F576</accession>
<keyword evidence="1" id="KW-1133">Transmembrane helix</keyword>
<dbReference type="HOGENOM" id="CLU_1834672_0_0_1"/>
<reference evidence="2 3" key="2">
    <citation type="submission" date="2014-03" db="EMBL/GenBank/DDBJ databases">
        <title>The Genome Sequence of Anncaliia algerae insect isolate PRA339.</title>
        <authorList>
            <consortium name="The Broad Institute Genome Sequencing Platform"/>
            <consortium name="The Broad Institute Genome Sequencing Center for Infectious Disease"/>
            <person name="Cuomo C."/>
            <person name="Becnel J."/>
            <person name="Sanscrainte N."/>
            <person name="Walker B."/>
            <person name="Young S.K."/>
            <person name="Zeng Q."/>
            <person name="Gargeya S."/>
            <person name="Fitzgerald M."/>
            <person name="Haas B."/>
            <person name="Abouelleil A."/>
            <person name="Alvarado L."/>
            <person name="Arachchi H.M."/>
            <person name="Berlin A.M."/>
            <person name="Chapman S.B."/>
            <person name="Dewar J."/>
            <person name="Goldberg J."/>
            <person name="Griggs A."/>
            <person name="Gujja S."/>
            <person name="Hansen M."/>
            <person name="Howarth C."/>
            <person name="Imamovic A."/>
            <person name="Larimer J."/>
            <person name="McCowan C."/>
            <person name="Murphy C."/>
            <person name="Neiman D."/>
            <person name="Pearson M."/>
            <person name="Priest M."/>
            <person name="Roberts A."/>
            <person name="Saif S."/>
            <person name="Shea T."/>
            <person name="Sisk P."/>
            <person name="Sykes S."/>
            <person name="Wortman J."/>
            <person name="Nusbaum C."/>
            <person name="Birren B."/>
        </authorList>
    </citation>
    <scope>NUCLEOTIDE SEQUENCE [LARGE SCALE GENOMIC DNA]</scope>
    <source>
        <strain evidence="2 3">PRA339</strain>
    </source>
</reference>
<reference evidence="3" key="1">
    <citation type="submission" date="2013-02" db="EMBL/GenBank/DDBJ databases">
        <authorList>
            <consortium name="The Broad Institute Genome Sequencing Platform"/>
            <person name="Cuomo C."/>
            <person name="Becnel J."/>
            <person name="Sanscrainte N."/>
            <person name="Walker B."/>
            <person name="Young S.K."/>
            <person name="Zeng Q."/>
            <person name="Gargeya S."/>
            <person name="Fitzgerald M."/>
            <person name="Haas B."/>
            <person name="Abouelleil A."/>
            <person name="Alvarado L."/>
            <person name="Arachchi H.M."/>
            <person name="Berlin A.M."/>
            <person name="Chapman S.B."/>
            <person name="Dewar J."/>
            <person name="Goldberg J."/>
            <person name="Griggs A."/>
            <person name="Gujja S."/>
            <person name="Hansen M."/>
            <person name="Howarth C."/>
            <person name="Imamovic A."/>
            <person name="Larimer J."/>
            <person name="McCowan C."/>
            <person name="Murphy C."/>
            <person name="Neiman D."/>
            <person name="Pearson M."/>
            <person name="Priest M."/>
            <person name="Roberts A."/>
            <person name="Saif S."/>
            <person name="Shea T."/>
            <person name="Sisk P."/>
            <person name="Sykes S."/>
            <person name="Wortman J."/>
            <person name="Nusbaum C."/>
            <person name="Birren B."/>
        </authorList>
    </citation>
    <scope>NUCLEOTIDE SEQUENCE [LARGE SCALE GENOMIC DNA]</scope>
    <source>
        <strain evidence="3">PRA339</strain>
    </source>
</reference>
<keyword evidence="1" id="KW-0812">Transmembrane</keyword>
<feature type="transmembrane region" description="Helical" evidence="1">
    <location>
        <begin position="5"/>
        <end position="23"/>
    </location>
</feature>
<proteinExistence type="predicted"/>
<evidence type="ECO:0000313" key="3">
    <source>
        <dbReference type="Proteomes" id="UP000030655"/>
    </source>
</evidence>
<feature type="transmembrane region" description="Helical" evidence="1">
    <location>
        <begin position="116"/>
        <end position="134"/>
    </location>
</feature>
<dbReference type="Proteomes" id="UP000030655">
    <property type="component" value="Unassembled WGS sequence"/>
</dbReference>
<evidence type="ECO:0000313" key="2">
    <source>
        <dbReference type="EMBL" id="KCZ82129.1"/>
    </source>
</evidence>
<keyword evidence="3" id="KW-1185">Reference proteome</keyword>
<protein>
    <submittedName>
        <fullName evidence="2">Uncharacterized protein</fullName>
    </submittedName>
</protein>
<name>A0A059F576_9MICR</name>
<dbReference type="OrthoDB" id="2189782at2759"/>
<keyword evidence="1" id="KW-0472">Membrane</keyword>
<dbReference type="VEuPathDB" id="MicrosporidiaDB:H312_00405"/>
<gene>
    <name evidence="2" type="ORF">H312_00405</name>
</gene>
<dbReference type="EMBL" id="KK365132">
    <property type="protein sequence ID" value="KCZ82129.1"/>
    <property type="molecule type" value="Genomic_DNA"/>
</dbReference>
<organism evidence="2 3">
    <name type="scientific">Anncaliia algerae PRA339</name>
    <dbReference type="NCBI Taxonomy" id="1288291"/>
    <lineage>
        <taxon>Eukaryota</taxon>
        <taxon>Fungi</taxon>
        <taxon>Fungi incertae sedis</taxon>
        <taxon>Microsporidia</taxon>
        <taxon>Tubulinosematoidea</taxon>
        <taxon>Tubulinosematidae</taxon>
        <taxon>Anncaliia</taxon>
    </lineage>
</organism>